<dbReference type="AlphaFoldDB" id="X1SZQ0"/>
<evidence type="ECO:0000313" key="1">
    <source>
        <dbReference type="EMBL" id="GAI98423.1"/>
    </source>
</evidence>
<comment type="caution">
    <text evidence="1">The sequence shown here is derived from an EMBL/GenBank/DDBJ whole genome shotgun (WGS) entry which is preliminary data.</text>
</comment>
<proteinExistence type="predicted"/>
<sequence length="42" mass="5091">MPDLKEVPTEERRVNDIKADILDTIIQRDQMQQQIQQRQRVN</sequence>
<accession>X1SZQ0</accession>
<gene>
    <name evidence="1" type="ORF">S12H4_31498</name>
</gene>
<organism evidence="1">
    <name type="scientific">marine sediment metagenome</name>
    <dbReference type="NCBI Taxonomy" id="412755"/>
    <lineage>
        <taxon>unclassified sequences</taxon>
        <taxon>metagenomes</taxon>
        <taxon>ecological metagenomes</taxon>
    </lineage>
</organism>
<protein>
    <submittedName>
        <fullName evidence="1">Uncharacterized protein</fullName>
    </submittedName>
</protein>
<name>X1SZQ0_9ZZZZ</name>
<dbReference type="EMBL" id="BARW01018390">
    <property type="protein sequence ID" value="GAI98423.1"/>
    <property type="molecule type" value="Genomic_DNA"/>
</dbReference>
<reference evidence="1" key="1">
    <citation type="journal article" date="2014" name="Front. Microbiol.">
        <title>High frequency of phylogenetically diverse reductive dehalogenase-homologous genes in deep subseafloor sedimentary metagenomes.</title>
        <authorList>
            <person name="Kawai M."/>
            <person name="Futagami T."/>
            <person name="Toyoda A."/>
            <person name="Takaki Y."/>
            <person name="Nishi S."/>
            <person name="Hori S."/>
            <person name="Arai W."/>
            <person name="Tsubouchi T."/>
            <person name="Morono Y."/>
            <person name="Uchiyama I."/>
            <person name="Ito T."/>
            <person name="Fujiyama A."/>
            <person name="Inagaki F."/>
            <person name="Takami H."/>
        </authorList>
    </citation>
    <scope>NUCLEOTIDE SEQUENCE</scope>
    <source>
        <strain evidence="1">Expedition CK06-06</strain>
    </source>
</reference>